<dbReference type="EMBL" id="KQ435171">
    <property type="protein sequence ID" value="KZC14943.1"/>
    <property type="molecule type" value="Genomic_DNA"/>
</dbReference>
<dbReference type="InterPro" id="IPR009050">
    <property type="entry name" value="Globin-like_sf"/>
</dbReference>
<organism evidence="3 4">
    <name type="scientific">Dufourea novaeangliae</name>
    <name type="common">Sweat bee</name>
    <dbReference type="NCBI Taxonomy" id="178035"/>
    <lineage>
        <taxon>Eukaryota</taxon>
        <taxon>Metazoa</taxon>
        <taxon>Ecdysozoa</taxon>
        <taxon>Arthropoda</taxon>
        <taxon>Hexapoda</taxon>
        <taxon>Insecta</taxon>
        <taxon>Pterygota</taxon>
        <taxon>Neoptera</taxon>
        <taxon>Endopterygota</taxon>
        <taxon>Hymenoptera</taxon>
        <taxon>Apocrita</taxon>
        <taxon>Aculeata</taxon>
        <taxon>Apoidea</taxon>
        <taxon>Anthophila</taxon>
        <taxon>Halictidae</taxon>
        <taxon>Rophitinae</taxon>
        <taxon>Dufourea</taxon>
    </lineage>
</organism>
<accession>A0A154PSU1</accession>
<gene>
    <name evidence="3" type="ORF">WN55_08108</name>
</gene>
<evidence type="ECO:0000256" key="1">
    <source>
        <dbReference type="SAM" id="MobiDB-lite"/>
    </source>
</evidence>
<dbReference type="OrthoDB" id="8060624at2759"/>
<name>A0A154PSU1_DUFNO</name>
<reference evidence="3 4" key="1">
    <citation type="submission" date="2015-07" db="EMBL/GenBank/DDBJ databases">
        <title>The genome of Dufourea novaeangliae.</title>
        <authorList>
            <person name="Pan H."/>
            <person name="Kapheim K."/>
        </authorList>
    </citation>
    <scope>NUCLEOTIDE SEQUENCE [LARGE SCALE GENOMIC DNA]</scope>
    <source>
        <strain evidence="3">0120121106</strain>
        <tissue evidence="3">Whole body</tissue>
    </source>
</reference>
<keyword evidence="4" id="KW-1185">Reference proteome</keyword>
<dbReference type="Pfam" id="PF00042">
    <property type="entry name" value="Globin"/>
    <property type="match status" value="1"/>
</dbReference>
<sequence length="452" mass="52476">MQDLRQQRQKNDTVRQHCLRVGNTQTQLHGNGEQNLYVGTAARCRIIKPSQISILCFRWRPIAYISASIDSELAPKQSPLLTGRDSGSRGLAGPRDDVMRADKPASSRRACTARLTAKLDDYRAEFSNRWRLRVTSRSHHSVPMFGESRNLATSRRLFEENEELLNMFTQFRELKTKEQQTNSMELAQHAEKVMSALDEGIKGLDDMDVFLTCLHQVGATHTKIPGFNPQYFWRSELNHLNQLNLKLQGKNHIVTTLFDNINAFKQKLLLWRKQLEKQNLSHLESCQYLLIKSPKLKFTEYAHQIKLLETEFDRRFSDFKSCELQFRLFTSPLSIDIEIVDENLQIELIEIQCDSLLKQKCMVVGIPDFYTYLSVDRFPKMLSFVTRIMAMFGSTYLCEQLFSLMKNNKNSERSRLTDQHLSSILKIASAQYIQPNFDDLLCEKRCQISSQK</sequence>
<evidence type="ECO:0000313" key="4">
    <source>
        <dbReference type="Proteomes" id="UP000076502"/>
    </source>
</evidence>
<proteinExistence type="predicted"/>
<dbReference type="Proteomes" id="UP000076502">
    <property type="component" value="Unassembled WGS sequence"/>
</dbReference>
<dbReference type="InterPro" id="IPR012292">
    <property type="entry name" value="Globin/Proto"/>
</dbReference>
<dbReference type="Gene3D" id="1.10.490.10">
    <property type="entry name" value="Globins"/>
    <property type="match status" value="1"/>
</dbReference>
<feature type="domain" description="Globin" evidence="2">
    <location>
        <begin position="156"/>
        <end position="232"/>
    </location>
</feature>
<dbReference type="SUPFAM" id="SSF46458">
    <property type="entry name" value="Globin-like"/>
    <property type="match status" value="1"/>
</dbReference>
<dbReference type="GO" id="GO:0019825">
    <property type="term" value="F:oxygen binding"/>
    <property type="evidence" value="ECO:0007669"/>
    <property type="project" value="InterPro"/>
</dbReference>
<feature type="region of interest" description="Disordered" evidence="1">
    <location>
        <begin position="77"/>
        <end position="105"/>
    </location>
</feature>
<dbReference type="GO" id="GO:0020037">
    <property type="term" value="F:heme binding"/>
    <property type="evidence" value="ECO:0007669"/>
    <property type="project" value="InterPro"/>
</dbReference>
<feature type="compositionally biased region" description="Basic and acidic residues" evidence="1">
    <location>
        <begin position="94"/>
        <end position="105"/>
    </location>
</feature>
<dbReference type="PANTHER" id="PTHR45913">
    <property type="entry name" value="EPM2A-INTERACTING PROTEIN 1"/>
    <property type="match status" value="1"/>
</dbReference>
<dbReference type="PANTHER" id="PTHR45913:SF11">
    <property type="entry name" value="EPM2A-INTERACTING PROTEIN 1"/>
    <property type="match status" value="1"/>
</dbReference>
<protein>
    <submittedName>
        <fullName evidence="3">General transcription factor II-I repeat domain-containing protein 2B</fullName>
    </submittedName>
</protein>
<evidence type="ECO:0000259" key="2">
    <source>
        <dbReference type="Pfam" id="PF00042"/>
    </source>
</evidence>
<dbReference type="InterPro" id="IPR000971">
    <property type="entry name" value="Globin"/>
</dbReference>
<dbReference type="AlphaFoldDB" id="A0A154PSU1"/>
<dbReference type="STRING" id="178035.A0A154PSU1"/>
<evidence type="ECO:0000313" key="3">
    <source>
        <dbReference type="EMBL" id="KZC14943.1"/>
    </source>
</evidence>